<gene>
    <name evidence="1" type="ORF">FXN61_17910</name>
</gene>
<accession>A0ABX1FI70</accession>
<comment type="caution">
    <text evidence="1">The sequence shown here is derived from an EMBL/GenBank/DDBJ whole genome shotgun (WGS) entry which is preliminary data.</text>
</comment>
<dbReference type="SUPFAM" id="SSF141571">
    <property type="entry name" value="Pentapeptide repeat-like"/>
    <property type="match status" value="1"/>
</dbReference>
<dbReference type="RefSeq" id="WP_167975257.1">
    <property type="nucleotide sequence ID" value="NZ_VSRL01000058.1"/>
</dbReference>
<evidence type="ECO:0000313" key="1">
    <source>
        <dbReference type="EMBL" id="NKE58592.1"/>
    </source>
</evidence>
<dbReference type="Gene3D" id="2.160.20.80">
    <property type="entry name" value="E3 ubiquitin-protein ligase SopA"/>
    <property type="match status" value="1"/>
</dbReference>
<keyword evidence="2" id="KW-1185">Reference proteome</keyword>
<reference evidence="1 2" key="1">
    <citation type="submission" date="2019-08" db="EMBL/GenBank/DDBJ databases">
        <title>Lentzea from Indian Himalayas.</title>
        <authorList>
            <person name="Mandal S."/>
            <person name="Mallick Gupta A."/>
            <person name="Maiti P.K."/>
            <person name="Sarkar J."/>
            <person name="Mandal S."/>
        </authorList>
    </citation>
    <scope>NUCLEOTIDE SEQUENCE [LARGE SCALE GENOMIC DNA]</scope>
    <source>
        <strain evidence="1 2">PSKA42</strain>
    </source>
</reference>
<dbReference type="Proteomes" id="UP001515943">
    <property type="component" value="Unassembled WGS sequence"/>
</dbReference>
<evidence type="ECO:0000313" key="2">
    <source>
        <dbReference type="Proteomes" id="UP001515943"/>
    </source>
</evidence>
<name>A0ABX1FI70_9PSEU</name>
<dbReference type="EMBL" id="VSRL01000058">
    <property type="protein sequence ID" value="NKE58592.1"/>
    <property type="molecule type" value="Genomic_DNA"/>
</dbReference>
<protein>
    <submittedName>
        <fullName evidence="1">Pentapeptide repeat-containing protein</fullName>
    </submittedName>
</protein>
<proteinExistence type="predicted"/>
<sequence length="237" mass="26403">MSARSGRPDERLLLHGVTLEDADLSGRRLDQISVANGSRLVRCDFRKAKVRGGGLGGGFEPSFYIDCVFDGAHLKQLIPGRASFVNCSFRNVKIEKMMCHEAEFVDCVFSGLLRDVTFSATPWDNERLGRTRNEYRGNDLTGARLEGVSFRGGIDLDLQRLPIGDEYLLVRDAAQVLERARAEVASWPEDELKMDANPPLSVLESDCNSGQKDIFVEKRFLGRLPETVSRLVPLLGE</sequence>
<organism evidence="1 2">
    <name type="scientific">Lentzea indica</name>
    <dbReference type="NCBI Taxonomy" id="2604800"/>
    <lineage>
        <taxon>Bacteria</taxon>
        <taxon>Bacillati</taxon>
        <taxon>Actinomycetota</taxon>
        <taxon>Actinomycetes</taxon>
        <taxon>Pseudonocardiales</taxon>
        <taxon>Pseudonocardiaceae</taxon>
        <taxon>Lentzea</taxon>
    </lineage>
</organism>